<evidence type="ECO:0000256" key="2">
    <source>
        <dbReference type="SAM" id="MobiDB-lite"/>
    </source>
</evidence>
<reference evidence="4" key="1">
    <citation type="submission" date="2017-06" db="EMBL/GenBank/DDBJ databases">
        <authorList>
            <person name="Varghese N."/>
            <person name="Submissions S."/>
        </authorList>
    </citation>
    <scope>NUCLEOTIDE SEQUENCE [LARGE SCALE GENOMIC DNA]</scope>
    <source>
        <strain evidence="4">DSM 137</strain>
    </source>
</reference>
<keyword evidence="4" id="KW-1185">Reference proteome</keyword>
<protein>
    <submittedName>
        <fullName evidence="3">Short-chain dehydrogenase</fullName>
    </submittedName>
</protein>
<dbReference type="OrthoDB" id="9785826at2"/>
<evidence type="ECO:0000256" key="1">
    <source>
        <dbReference type="ARBA" id="ARBA00023002"/>
    </source>
</evidence>
<dbReference type="GO" id="GO:0016491">
    <property type="term" value="F:oxidoreductase activity"/>
    <property type="evidence" value="ECO:0007669"/>
    <property type="project" value="UniProtKB-KW"/>
</dbReference>
<dbReference type="InterPro" id="IPR036291">
    <property type="entry name" value="NAD(P)-bd_dom_sf"/>
</dbReference>
<accession>A0A212RSX3</accession>
<gene>
    <name evidence="3" type="ORF">SAMN06265338_10724</name>
</gene>
<feature type="region of interest" description="Disordered" evidence="2">
    <location>
        <begin position="281"/>
        <end position="310"/>
    </location>
</feature>
<evidence type="ECO:0000313" key="4">
    <source>
        <dbReference type="Proteomes" id="UP000198418"/>
    </source>
</evidence>
<name>A0A212RSX3_RHOAC</name>
<dbReference type="PRINTS" id="PR00081">
    <property type="entry name" value="GDHRDH"/>
</dbReference>
<dbReference type="Gene3D" id="3.40.50.720">
    <property type="entry name" value="NAD(P)-binding Rossmann-like Domain"/>
    <property type="match status" value="1"/>
</dbReference>
<dbReference type="InterPro" id="IPR002347">
    <property type="entry name" value="SDR_fam"/>
</dbReference>
<dbReference type="Proteomes" id="UP000198418">
    <property type="component" value="Unassembled WGS sequence"/>
</dbReference>
<proteinExistence type="predicted"/>
<dbReference type="CDD" id="cd05327">
    <property type="entry name" value="retinol-DH_like_SDR_c_like"/>
    <property type="match status" value="1"/>
</dbReference>
<keyword evidence="1" id="KW-0560">Oxidoreductase</keyword>
<dbReference type="PANTHER" id="PTHR43157:SF30">
    <property type="entry name" value="RETINOL DEHYDROGENASE 11-LIKE"/>
    <property type="match status" value="1"/>
</dbReference>
<dbReference type="SUPFAM" id="SSF51735">
    <property type="entry name" value="NAD(P)-binding Rossmann-fold domains"/>
    <property type="match status" value="1"/>
</dbReference>
<organism evidence="3 4">
    <name type="scientific">Rhodoblastus acidophilus</name>
    <name type="common">Rhodopseudomonas acidophila</name>
    <dbReference type="NCBI Taxonomy" id="1074"/>
    <lineage>
        <taxon>Bacteria</taxon>
        <taxon>Pseudomonadati</taxon>
        <taxon>Pseudomonadota</taxon>
        <taxon>Alphaproteobacteria</taxon>
        <taxon>Hyphomicrobiales</taxon>
        <taxon>Rhodoblastaceae</taxon>
        <taxon>Rhodoblastus</taxon>
    </lineage>
</organism>
<dbReference type="Pfam" id="PF00106">
    <property type="entry name" value="adh_short"/>
    <property type="match status" value="1"/>
</dbReference>
<dbReference type="RefSeq" id="WP_088521266.1">
    <property type="nucleotide sequence ID" value="NZ_FYDG01000007.1"/>
</dbReference>
<evidence type="ECO:0000313" key="3">
    <source>
        <dbReference type="EMBL" id="SNB75698.1"/>
    </source>
</evidence>
<dbReference type="AlphaFoldDB" id="A0A212RSX3"/>
<sequence>MSATAEKRTALVTGASSGLGQAVATDLATQGMRVGLVARDRARGERALEEIRAASGNDDLHLFVADLADQAAIRALAQDVLDRFARLHLLVNNAGTAFPERRLTADGVERALAVNHLAPFLLTHLLLDRLKASAPARIVNVGTRIDTAMDFDDLDWKRRPYRMMQAYGQSKLGNLHFTFELARRLQGSGVTVNCVFPGVFNSNLGGTDGAQNLFFKLVARLLGWAIPSAARAARRVLHVATAPELADVSGQYFGDRKTIPAPAQAQDPQANRRLWRISEEMTGLARPEGAGEGSPSGHSTVGAAAPAGSA</sequence>
<dbReference type="EMBL" id="FYDG01000007">
    <property type="protein sequence ID" value="SNB75698.1"/>
    <property type="molecule type" value="Genomic_DNA"/>
</dbReference>
<dbReference type="PANTHER" id="PTHR43157">
    <property type="entry name" value="PHOSPHATIDYLINOSITOL-GLYCAN BIOSYNTHESIS CLASS F PROTEIN-RELATED"/>
    <property type="match status" value="1"/>
</dbReference>